<dbReference type="PANTHER" id="PTHR42885">
    <property type="entry name" value="HISTIDINOL-PHOSPHATE AMINOTRANSFERASE-RELATED"/>
    <property type="match status" value="1"/>
</dbReference>
<comment type="similarity">
    <text evidence="3 11">Belongs to the class-II pyridoxal-phosphate-dependent aminotransferase family. Histidinol-phosphate aminotransferase subfamily.</text>
</comment>
<dbReference type="RefSeq" id="WP_089073471.1">
    <property type="nucleotide sequence ID" value="NZ_CBCSAM010000001.1"/>
</dbReference>
<evidence type="ECO:0000313" key="13">
    <source>
        <dbReference type="EMBL" id="ASK78563.1"/>
    </source>
</evidence>
<reference evidence="13 14" key="1">
    <citation type="journal article" date="2016" name="Int. J. Syst. Evol. Microbiol.">
        <title>Paraphotobacterium marinum gen. nov., sp. nov., a member of the family Vibrionaceae, isolated from surface seawater.</title>
        <authorList>
            <person name="Huang Z."/>
            <person name="Dong C."/>
            <person name="Shao Z."/>
        </authorList>
    </citation>
    <scope>NUCLEOTIDE SEQUENCE [LARGE SCALE GENOMIC DNA]</scope>
    <source>
        <strain evidence="13 14">NSCS20N07D</strain>
    </source>
</reference>
<dbReference type="InterPro" id="IPR004839">
    <property type="entry name" value="Aminotransferase_I/II_large"/>
</dbReference>
<dbReference type="InterPro" id="IPR005861">
    <property type="entry name" value="HisP_aminotrans"/>
</dbReference>
<proteinExistence type="inferred from homology"/>
<feature type="modified residue" description="N6-(pyridoxal phosphate)lysine" evidence="11">
    <location>
        <position position="215"/>
    </location>
</feature>
<evidence type="ECO:0000256" key="2">
    <source>
        <dbReference type="ARBA" id="ARBA00005011"/>
    </source>
</evidence>
<evidence type="ECO:0000256" key="4">
    <source>
        <dbReference type="ARBA" id="ARBA00011738"/>
    </source>
</evidence>
<evidence type="ECO:0000256" key="3">
    <source>
        <dbReference type="ARBA" id="ARBA00007970"/>
    </source>
</evidence>
<dbReference type="InterPro" id="IPR001917">
    <property type="entry name" value="Aminotrans_II_pyridoxalP_BS"/>
</dbReference>
<dbReference type="Gene3D" id="3.40.640.10">
    <property type="entry name" value="Type I PLP-dependent aspartate aminotransferase-like (Major domain)"/>
    <property type="match status" value="1"/>
</dbReference>
<dbReference type="AlphaFoldDB" id="A0A220VF52"/>
<evidence type="ECO:0000256" key="10">
    <source>
        <dbReference type="ARBA" id="ARBA00047481"/>
    </source>
</evidence>
<dbReference type="InterPro" id="IPR015424">
    <property type="entry name" value="PyrdxlP-dep_Trfase"/>
</dbReference>
<evidence type="ECO:0000256" key="6">
    <source>
        <dbReference type="ARBA" id="ARBA00022605"/>
    </source>
</evidence>
<feature type="domain" description="Aminotransferase class I/classII large" evidence="12">
    <location>
        <begin position="46"/>
        <end position="348"/>
    </location>
</feature>
<dbReference type="CDD" id="cd00609">
    <property type="entry name" value="AAT_like"/>
    <property type="match status" value="1"/>
</dbReference>
<dbReference type="UniPathway" id="UPA00031">
    <property type="reaction ID" value="UER00012"/>
</dbReference>
<dbReference type="InterPro" id="IPR015421">
    <property type="entry name" value="PyrdxlP-dep_Trfase_major"/>
</dbReference>
<sequence length="359" mass="41500">MNDNLNKFIRKHLLDLVPYESARNIMNESQSTDINLDANENPYSISGDFSYMNRYPEPQPQNLILEYAAYNQNKINKDNILVTRGADEGIEIIIKSFCEPQIDKVMTFPPTYGMYEVSSKLNNVQVIQIPLDKNFEINVDLLFKHNEVPKLIFICNPNNPTGNLISRKTIEKIISHFNDSLIVVDEAYIDFNFKNTSLDLIKKYNNLIILRTLSKAFSLAGIRCGFIISNLQMINFLKKVIAPYPIPLPVSQIALNALSNYKTNNYNQNLILLEKNKKFIFESLASQNEIVCYQSDTNFILIKSKNAQEIYKYMVANKIITRLIKHYSDYLRVTVGSEHECKSFVHNIKIFLEKLKNEN</sequence>
<keyword evidence="5 11" id="KW-0032">Aminotransferase</keyword>
<dbReference type="Pfam" id="PF00155">
    <property type="entry name" value="Aminotran_1_2"/>
    <property type="match status" value="1"/>
</dbReference>
<dbReference type="KEGG" id="pmai:CF386_05865"/>
<evidence type="ECO:0000256" key="1">
    <source>
        <dbReference type="ARBA" id="ARBA00001933"/>
    </source>
</evidence>
<dbReference type="Proteomes" id="UP000242175">
    <property type="component" value="Chromosome large"/>
</dbReference>
<name>A0A220VF52_9GAMM</name>
<dbReference type="GO" id="GO:0000105">
    <property type="term" value="P:L-histidine biosynthetic process"/>
    <property type="evidence" value="ECO:0007669"/>
    <property type="project" value="UniProtKB-UniRule"/>
</dbReference>
<evidence type="ECO:0000256" key="7">
    <source>
        <dbReference type="ARBA" id="ARBA00022679"/>
    </source>
</evidence>
<dbReference type="SUPFAM" id="SSF53383">
    <property type="entry name" value="PLP-dependent transferases"/>
    <property type="match status" value="1"/>
</dbReference>
<accession>A0A220VF52</accession>
<keyword evidence="9 11" id="KW-0368">Histidine biosynthesis</keyword>
<protein>
    <recommendedName>
        <fullName evidence="11">Histidinol-phosphate aminotransferase</fullName>
        <ecNumber evidence="11">2.6.1.9</ecNumber>
    </recommendedName>
    <alternativeName>
        <fullName evidence="11">Imidazole acetol-phosphate transaminase</fullName>
    </alternativeName>
</protein>
<dbReference type="EMBL" id="CP022355">
    <property type="protein sequence ID" value="ASK78563.1"/>
    <property type="molecule type" value="Genomic_DNA"/>
</dbReference>
<dbReference type="GO" id="GO:0030170">
    <property type="term" value="F:pyridoxal phosphate binding"/>
    <property type="evidence" value="ECO:0007669"/>
    <property type="project" value="InterPro"/>
</dbReference>
<dbReference type="NCBIfam" id="TIGR01141">
    <property type="entry name" value="hisC"/>
    <property type="match status" value="1"/>
</dbReference>
<evidence type="ECO:0000256" key="8">
    <source>
        <dbReference type="ARBA" id="ARBA00022898"/>
    </source>
</evidence>
<keyword evidence="8 11" id="KW-0663">Pyridoxal phosphate</keyword>
<evidence type="ECO:0000256" key="9">
    <source>
        <dbReference type="ARBA" id="ARBA00023102"/>
    </source>
</evidence>
<comment type="subunit">
    <text evidence="4 11">Homodimer.</text>
</comment>
<comment type="catalytic activity">
    <reaction evidence="10 11">
        <text>L-histidinol phosphate + 2-oxoglutarate = 3-(imidazol-4-yl)-2-oxopropyl phosphate + L-glutamate</text>
        <dbReference type="Rhea" id="RHEA:23744"/>
        <dbReference type="ChEBI" id="CHEBI:16810"/>
        <dbReference type="ChEBI" id="CHEBI:29985"/>
        <dbReference type="ChEBI" id="CHEBI:57766"/>
        <dbReference type="ChEBI" id="CHEBI:57980"/>
        <dbReference type="EC" id="2.6.1.9"/>
    </reaction>
</comment>
<keyword evidence="14" id="KW-1185">Reference proteome</keyword>
<gene>
    <name evidence="11 13" type="primary">hisC</name>
    <name evidence="13" type="ORF">CF386_05865</name>
</gene>
<dbReference type="GO" id="GO:0004400">
    <property type="term" value="F:histidinol-phosphate transaminase activity"/>
    <property type="evidence" value="ECO:0007669"/>
    <property type="project" value="UniProtKB-UniRule"/>
</dbReference>
<organism evidence="13 14">
    <name type="scientific">Paraphotobacterium marinum</name>
    <dbReference type="NCBI Taxonomy" id="1755811"/>
    <lineage>
        <taxon>Bacteria</taxon>
        <taxon>Pseudomonadati</taxon>
        <taxon>Pseudomonadota</taxon>
        <taxon>Gammaproteobacteria</taxon>
        <taxon>Vibrionales</taxon>
        <taxon>Vibrionaceae</taxon>
        <taxon>Paraphotobacterium</taxon>
    </lineage>
</organism>
<evidence type="ECO:0000256" key="5">
    <source>
        <dbReference type="ARBA" id="ARBA00022576"/>
    </source>
</evidence>
<evidence type="ECO:0000256" key="11">
    <source>
        <dbReference type="HAMAP-Rule" id="MF_01023"/>
    </source>
</evidence>
<dbReference type="HAMAP" id="MF_01023">
    <property type="entry name" value="HisC_aminotrans_2"/>
    <property type="match status" value="1"/>
</dbReference>
<comment type="cofactor">
    <cofactor evidence="1 11">
        <name>pyridoxal 5'-phosphate</name>
        <dbReference type="ChEBI" id="CHEBI:597326"/>
    </cofactor>
</comment>
<dbReference type="PROSITE" id="PS00599">
    <property type="entry name" value="AA_TRANSFER_CLASS_2"/>
    <property type="match status" value="1"/>
</dbReference>
<keyword evidence="6 11" id="KW-0028">Amino-acid biosynthesis</keyword>
<evidence type="ECO:0000313" key="14">
    <source>
        <dbReference type="Proteomes" id="UP000242175"/>
    </source>
</evidence>
<dbReference type="EC" id="2.6.1.9" evidence="11"/>
<comment type="pathway">
    <text evidence="2 11">Amino-acid biosynthesis; L-histidine biosynthesis; L-histidine from 5-phospho-alpha-D-ribose 1-diphosphate: step 7/9.</text>
</comment>
<dbReference type="Gene3D" id="3.90.1150.10">
    <property type="entry name" value="Aspartate Aminotransferase, domain 1"/>
    <property type="match status" value="1"/>
</dbReference>
<dbReference type="InterPro" id="IPR015422">
    <property type="entry name" value="PyrdxlP-dep_Trfase_small"/>
</dbReference>
<dbReference type="PANTHER" id="PTHR42885:SF2">
    <property type="entry name" value="HISTIDINOL-PHOSPHATE AMINOTRANSFERASE"/>
    <property type="match status" value="1"/>
</dbReference>
<evidence type="ECO:0000259" key="12">
    <source>
        <dbReference type="Pfam" id="PF00155"/>
    </source>
</evidence>
<keyword evidence="7 11" id="KW-0808">Transferase</keyword>
<dbReference type="OrthoDB" id="9813612at2"/>